<feature type="transmembrane region" description="Helical" evidence="6">
    <location>
        <begin position="110"/>
        <end position="129"/>
    </location>
</feature>
<dbReference type="Proteomes" id="UP000234341">
    <property type="component" value="Unassembled WGS sequence"/>
</dbReference>
<feature type="transmembrane region" description="Helical" evidence="6">
    <location>
        <begin position="14"/>
        <end position="38"/>
    </location>
</feature>
<dbReference type="InterPro" id="IPR007267">
    <property type="entry name" value="GtrA_DPMS_TM"/>
</dbReference>
<organism evidence="8 9">
    <name type="scientific">Cupriavidus pauculus</name>
    <dbReference type="NCBI Taxonomy" id="82633"/>
    <lineage>
        <taxon>Bacteria</taxon>
        <taxon>Pseudomonadati</taxon>
        <taxon>Pseudomonadota</taxon>
        <taxon>Betaproteobacteria</taxon>
        <taxon>Burkholderiales</taxon>
        <taxon>Burkholderiaceae</taxon>
        <taxon>Cupriavidus</taxon>
    </lineage>
</organism>
<dbReference type="InterPro" id="IPR051401">
    <property type="entry name" value="GtrA_CellWall_Glycosyl"/>
</dbReference>
<evidence type="ECO:0000256" key="2">
    <source>
        <dbReference type="ARBA" id="ARBA00009399"/>
    </source>
</evidence>
<evidence type="ECO:0000256" key="1">
    <source>
        <dbReference type="ARBA" id="ARBA00004141"/>
    </source>
</evidence>
<dbReference type="PANTHER" id="PTHR38459">
    <property type="entry name" value="PROPHAGE BACTOPRENOL-LINKED GLUCOSE TRANSLOCASE HOMOLOG"/>
    <property type="match status" value="1"/>
</dbReference>
<evidence type="ECO:0000256" key="6">
    <source>
        <dbReference type="SAM" id="Phobius"/>
    </source>
</evidence>
<sequence length="141" mass="15983">MPEFSTGKLPLGQILRYGIVGVISNLTGYLVYLAVTYLGVEPKLAMTVLYAAGATVGFFGNRKWAFRHEGSFWRAASRYAIAHLCGYSLNFCLLYVFVDRLGYPHQLIQAIAIFVVAGFLFLVFKFFVFRTTKTNKIIREY</sequence>
<evidence type="ECO:0000313" key="9">
    <source>
        <dbReference type="Proteomes" id="UP000234341"/>
    </source>
</evidence>
<evidence type="ECO:0000256" key="5">
    <source>
        <dbReference type="ARBA" id="ARBA00023136"/>
    </source>
</evidence>
<evidence type="ECO:0000256" key="3">
    <source>
        <dbReference type="ARBA" id="ARBA00022692"/>
    </source>
</evidence>
<keyword evidence="3 6" id="KW-0812">Transmembrane</keyword>
<dbReference type="Pfam" id="PF04138">
    <property type="entry name" value="GtrA_DPMS_TM"/>
    <property type="match status" value="1"/>
</dbReference>
<comment type="caution">
    <text evidence="8">The sequence shown here is derived from an EMBL/GenBank/DDBJ whole genome shotgun (WGS) entry which is preliminary data.</text>
</comment>
<reference evidence="8 9" key="1">
    <citation type="submission" date="2017-12" db="EMBL/GenBank/DDBJ databases">
        <title>Genome sequence of the active heterotrophic nitrifier-denitrifier, Cupriavidus pauculus UM1.</title>
        <authorList>
            <person name="Putonti C."/>
            <person name="Castignetti D."/>
        </authorList>
    </citation>
    <scope>NUCLEOTIDE SEQUENCE [LARGE SCALE GENOMIC DNA]</scope>
    <source>
        <strain evidence="8 9">UM1</strain>
    </source>
</reference>
<dbReference type="GO" id="GO:0005886">
    <property type="term" value="C:plasma membrane"/>
    <property type="evidence" value="ECO:0007669"/>
    <property type="project" value="TreeGrafter"/>
</dbReference>
<keyword evidence="4 6" id="KW-1133">Transmembrane helix</keyword>
<dbReference type="GO" id="GO:0000271">
    <property type="term" value="P:polysaccharide biosynthetic process"/>
    <property type="evidence" value="ECO:0007669"/>
    <property type="project" value="InterPro"/>
</dbReference>
<comment type="similarity">
    <text evidence="2">Belongs to the GtrA family.</text>
</comment>
<dbReference type="RefSeq" id="WP_101680886.1">
    <property type="nucleotide sequence ID" value="NZ_PJRP01000002.1"/>
</dbReference>
<evidence type="ECO:0000256" key="4">
    <source>
        <dbReference type="ARBA" id="ARBA00022989"/>
    </source>
</evidence>
<dbReference type="PANTHER" id="PTHR38459:SF1">
    <property type="entry name" value="PROPHAGE BACTOPRENOL-LINKED GLUCOSE TRANSLOCASE HOMOLOG"/>
    <property type="match status" value="1"/>
</dbReference>
<gene>
    <name evidence="8" type="ORF">CYJ10_07625</name>
</gene>
<proteinExistence type="inferred from homology"/>
<feature type="transmembrane region" description="Helical" evidence="6">
    <location>
        <begin position="44"/>
        <end position="60"/>
    </location>
</feature>
<dbReference type="AlphaFoldDB" id="A0A2N5CH96"/>
<dbReference type="EMBL" id="PJRP01000002">
    <property type="protein sequence ID" value="PLQ01535.1"/>
    <property type="molecule type" value="Genomic_DNA"/>
</dbReference>
<accession>A0A2N5CH96</accession>
<evidence type="ECO:0000259" key="7">
    <source>
        <dbReference type="Pfam" id="PF04138"/>
    </source>
</evidence>
<comment type="subcellular location">
    <subcellularLocation>
        <location evidence="1">Membrane</location>
        <topology evidence="1">Multi-pass membrane protein</topology>
    </subcellularLocation>
</comment>
<feature type="transmembrane region" description="Helical" evidence="6">
    <location>
        <begin position="80"/>
        <end position="98"/>
    </location>
</feature>
<protein>
    <recommendedName>
        <fullName evidence="7">GtrA/DPMS transmembrane domain-containing protein</fullName>
    </recommendedName>
</protein>
<keyword evidence="5 6" id="KW-0472">Membrane</keyword>
<evidence type="ECO:0000313" key="8">
    <source>
        <dbReference type="EMBL" id="PLQ01535.1"/>
    </source>
</evidence>
<dbReference type="OrthoDB" id="5772132at2"/>
<feature type="domain" description="GtrA/DPMS transmembrane" evidence="7">
    <location>
        <begin position="16"/>
        <end position="129"/>
    </location>
</feature>
<name>A0A2N5CH96_9BURK</name>